<proteinExistence type="predicted"/>
<gene>
    <name evidence="2" type="ORF">H8K36_13765</name>
</gene>
<dbReference type="Pfam" id="PF13649">
    <property type="entry name" value="Methyltransf_25"/>
    <property type="match status" value="1"/>
</dbReference>
<keyword evidence="2" id="KW-0489">Methyltransferase</keyword>
<keyword evidence="3" id="KW-1185">Reference proteome</keyword>
<dbReference type="EMBL" id="JACOFZ010000005">
    <property type="protein sequence ID" value="MBC3882455.1"/>
    <property type="molecule type" value="Genomic_DNA"/>
</dbReference>
<protein>
    <submittedName>
        <fullName evidence="2">Class I SAM-dependent methyltransferase</fullName>
    </submittedName>
</protein>
<dbReference type="GO" id="GO:0008168">
    <property type="term" value="F:methyltransferase activity"/>
    <property type="evidence" value="ECO:0007669"/>
    <property type="project" value="UniProtKB-KW"/>
</dbReference>
<dbReference type="PANTHER" id="PTHR43464">
    <property type="entry name" value="METHYLTRANSFERASE"/>
    <property type="match status" value="1"/>
</dbReference>
<dbReference type="CDD" id="cd02440">
    <property type="entry name" value="AdoMet_MTases"/>
    <property type="match status" value="1"/>
</dbReference>
<keyword evidence="2" id="KW-0808">Transferase</keyword>
<dbReference type="AlphaFoldDB" id="A0A923HSE9"/>
<dbReference type="SUPFAM" id="SSF53335">
    <property type="entry name" value="S-adenosyl-L-methionine-dependent methyltransferases"/>
    <property type="match status" value="1"/>
</dbReference>
<accession>A0A923HSE9</accession>
<dbReference type="GO" id="GO:0032259">
    <property type="term" value="P:methylation"/>
    <property type="evidence" value="ECO:0007669"/>
    <property type="project" value="UniProtKB-KW"/>
</dbReference>
<reference evidence="2" key="1">
    <citation type="submission" date="2020-08" db="EMBL/GenBank/DDBJ databases">
        <title>Novel species isolated from subtropical streams in China.</title>
        <authorList>
            <person name="Lu H."/>
        </authorList>
    </citation>
    <scope>NUCLEOTIDE SEQUENCE</scope>
    <source>
        <strain evidence="2">LX22W</strain>
    </source>
</reference>
<sequence>MKTSSPPIISDYEAHAKEFMVLRERSDIGTSTILNWSKTLPPGANILDLGCGSGKPIAIALARSGFKMTGIDTSETLVKAFRKNLPQAQAKCESVDNSTFFNREFDAVIAIGLMFLLNEAAQAQLIRKVANHLAPGGQFLFTAPTQIHQWQDVLTGAAARSLGADVYLSLCRDVGLKLQSQFIDEGDNHYYLFSRLS</sequence>
<feature type="domain" description="Methyltransferase" evidence="1">
    <location>
        <begin position="46"/>
        <end position="137"/>
    </location>
</feature>
<evidence type="ECO:0000313" key="3">
    <source>
        <dbReference type="Proteomes" id="UP000627446"/>
    </source>
</evidence>
<dbReference type="Proteomes" id="UP000627446">
    <property type="component" value="Unassembled WGS sequence"/>
</dbReference>
<dbReference type="InterPro" id="IPR041698">
    <property type="entry name" value="Methyltransf_25"/>
</dbReference>
<name>A0A923HSE9_9BURK</name>
<organism evidence="2 3">
    <name type="scientific">Undibacterium nitidum</name>
    <dbReference type="NCBI Taxonomy" id="2762298"/>
    <lineage>
        <taxon>Bacteria</taxon>
        <taxon>Pseudomonadati</taxon>
        <taxon>Pseudomonadota</taxon>
        <taxon>Betaproteobacteria</taxon>
        <taxon>Burkholderiales</taxon>
        <taxon>Oxalobacteraceae</taxon>
        <taxon>Undibacterium</taxon>
    </lineage>
</organism>
<dbReference type="InterPro" id="IPR029063">
    <property type="entry name" value="SAM-dependent_MTases_sf"/>
</dbReference>
<dbReference type="Gene3D" id="3.40.50.150">
    <property type="entry name" value="Vaccinia Virus protein VP39"/>
    <property type="match status" value="1"/>
</dbReference>
<dbReference type="RefSeq" id="WP_186917065.1">
    <property type="nucleotide sequence ID" value="NZ_JACOFZ010000005.1"/>
</dbReference>
<evidence type="ECO:0000259" key="1">
    <source>
        <dbReference type="Pfam" id="PF13649"/>
    </source>
</evidence>
<comment type="caution">
    <text evidence="2">The sequence shown here is derived from an EMBL/GenBank/DDBJ whole genome shotgun (WGS) entry which is preliminary data.</text>
</comment>
<evidence type="ECO:0000313" key="2">
    <source>
        <dbReference type="EMBL" id="MBC3882455.1"/>
    </source>
</evidence>